<evidence type="ECO:0000256" key="1">
    <source>
        <dbReference type="SAM" id="SignalP"/>
    </source>
</evidence>
<dbReference type="Pfam" id="PF13385">
    <property type="entry name" value="Laminin_G_3"/>
    <property type="match status" value="1"/>
</dbReference>
<keyword evidence="1" id="KW-0732">Signal</keyword>
<evidence type="ECO:0008006" key="4">
    <source>
        <dbReference type="Google" id="ProtNLM"/>
    </source>
</evidence>
<dbReference type="EMBL" id="BAAAHK010000007">
    <property type="protein sequence ID" value="GAA0941161.1"/>
    <property type="molecule type" value="Genomic_DNA"/>
</dbReference>
<feature type="signal peptide" evidence="1">
    <location>
        <begin position="1"/>
        <end position="25"/>
    </location>
</feature>
<accession>A0ABN1QEX7</accession>
<dbReference type="InterPro" id="IPR013320">
    <property type="entry name" value="ConA-like_dom_sf"/>
</dbReference>
<dbReference type="SUPFAM" id="SSF49899">
    <property type="entry name" value="Concanavalin A-like lectins/glucanases"/>
    <property type="match status" value="1"/>
</dbReference>
<dbReference type="Proteomes" id="UP001500542">
    <property type="component" value="Unassembled WGS sequence"/>
</dbReference>
<evidence type="ECO:0000313" key="2">
    <source>
        <dbReference type="EMBL" id="GAA0941161.1"/>
    </source>
</evidence>
<dbReference type="RefSeq" id="WP_343969853.1">
    <property type="nucleotide sequence ID" value="NZ_BAAAHK010000007.1"/>
</dbReference>
<name>A0ABN1QEX7_9ACTN</name>
<feature type="chain" id="PRO_5045430307" description="Concanavalin A-like lectin/glucanase superfamily protein" evidence="1">
    <location>
        <begin position="26"/>
        <end position="255"/>
    </location>
</feature>
<gene>
    <name evidence="2" type="ORF">GCM10009554_32520</name>
</gene>
<comment type="caution">
    <text evidence="2">The sequence shown here is derived from an EMBL/GenBank/DDBJ whole genome shotgun (WGS) entry which is preliminary data.</text>
</comment>
<keyword evidence="3" id="KW-1185">Reference proteome</keyword>
<dbReference type="Gene3D" id="2.60.120.200">
    <property type="match status" value="1"/>
</dbReference>
<proteinExistence type="predicted"/>
<evidence type="ECO:0000313" key="3">
    <source>
        <dbReference type="Proteomes" id="UP001500542"/>
    </source>
</evidence>
<reference evidence="2 3" key="1">
    <citation type="journal article" date="2019" name="Int. J. Syst. Evol. Microbiol.">
        <title>The Global Catalogue of Microorganisms (GCM) 10K type strain sequencing project: providing services to taxonomists for standard genome sequencing and annotation.</title>
        <authorList>
            <consortium name="The Broad Institute Genomics Platform"/>
            <consortium name="The Broad Institute Genome Sequencing Center for Infectious Disease"/>
            <person name="Wu L."/>
            <person name="Ma J."/>
        </authorList>
    </citation>
    <scope>NUCLEOTIDE SEQUENCE [LARGE SCALE GENOMIC DNA]</scope>
    <source>
        <strain evidence="2 3">JCM 10977</strain>
    </source>
</reference>
<sequence length="255" mass="26464">MLRTKALVGLAALALVAATAGPAMAASQRLRWRFDSASAVVTTVVDDSSHGHTGTVATSNGGQVTAVTPGRDGIGQAVKFPAMCTTAPCPEAIITTPAAADLDPGTAVFSYGVWTKVSLPELSDTLGSNLLQKGLWNTSQWKLQIDPPHTGFPKGAPSCVVVEPGGVNAKVANSTVSVADGNWHKITCQRTPTELQIYVDSNKTGHADLGTAAYTISPAGLPVTLGAKSVGSNNDQYHGTLDDVFYNDYLAYPQP</sequence>
<organism evidence="2 3">
    <name type="scientific">Kribbella koreensis</name>
    <dbReference type="NCBI Taxonomy" id="57909"/>
    <lineage>
        <taxon>Bacteria</taxon>
        <taxon>Bacillati</taxon>
        <taxon>Actinomycetota</taxon>
        <taxon>Actinomycetes</taxon>
        <taxon>Propionibacteriales</taxon>
        <taxon>Kribbellaceae</taxon>
        <taxon>Kribbella</taxon>
    </lineage>
</organism>
<protein>
    <recommendedName>
        <fullName evidence="4">Concanavalin A-like lectin/glucanase superfamily protein</fullName>
    </recommendedName>
</protein>